<feature type="transmembrane region" description="Helical" evidence="6">
    <location>
        <begin position="82"/>
        <end position="104"/>
    </location>
</feature>
<feature type="domain" description="Major facilitator superfamily (MFS) profile" evidence="7">
    <location>
        <begin position="15"/>
        <end position="402"/>
    </location>
</feature>
<feature type="transmembrane region" description="Helical" evidence="6">
    <location>
        <begin position="250"/>
        <end position="273"/>
    </location>
</feature>
<dbReference type="GO" id="GO:0022857">
    <property type="term" value="F:transmembrane transporter activity"/>
    <property type="evidence" value="ECO:0007669"/>
    <property type="project" value="InterPro"/>
</dbReference>
<name>A0A2A5JSF7_PSEO7</name>
<dbReference type="OrthoDB" id="6313884at2"/>
<feature type="transmembrane region" description="Helical" evidence="6">
    <location>
        <begin position="142"/>
        <end position="161"/>
    </location>
</feature>
<evidence type="ECO:0000256" key="4">
    <source>
        <dbReference type="ARBA" id="ARBA00022989"/>
    </source>
</evidence>
<evidence type="ECO:0000313" key="9">
    <source>
        <dbReference type="Proteomes" id="UP000228621"/>
    </source>
</evidence>
<feature type="transmembrane region" description="Helical" evidence="6">
    <location>
        <begin position="50"/>
        <end position="70"/>
    </location>
</feature>
<dbReference type="EMBL" id="NKHF01000030">
    <property type="protein sequence ID" value="PCK32402.1"/>
    <property type="molecule type" value="Genomic_DNA"/>
</dbReference>
<accession>A0A2A5JSF7</accession>
<feature type="transmembrane region" description="Helical" evidence="6">
    <location>
        <begin position="167"/>
        <end position="192"/>
    </location>
</feature>
<dbReference type="InterPro" id="IPR036259">
    <property type="entry name" value="MFS_trans_sf"/>
</dbReference>
<keyword evidence="2" id="KW-1003">Cell membrane</keyword>
<feature type="transmembrane region" description="Helical" evidence="6">
    <location>
        <begin position="16"/>
        <end position="38"/>
    </location>
</feature>
<reference evidence="9" key="1">
    <citation type="journal article" date="2019" name="Genome Announc.">
        <title>Draft Genome Sequence of Pseudoalteromonas piscicida Strain 36Y ROTHPW, an Hypersaline Seawater Isolate from the South Coast of Sonora, Mexico.</title>
        <authorList>
            <person name="Sanchez-Diaz R."/>
            <person name="Molina-Garza Z.J."/>
            <person name="Cruz-Suarez L.E."/>
            <person name="Selvin J."/>
            <person name="Kiran G.S."/>
            <person name="Ibarra-Gamez J.C."/>
            <person name="Gomez-Gil B."/>
            <person name="Galaviz-Silva L."/>
        </authorList>
    </citation>
    <scope>NUCLEOTIDE SEQUENCE [LARGE SCALE GENOMIC DNA]</scope>
    <source>
        <strain evidence="9">36Y_RITHPW</strain>
    </source>
</reference>
<keyword evidence="9" id="KW-1185">Reference proteome</keyword>
<proteinExistence type="predicted"/>
<feature type="transmembrane region" description="Helical" evidence="6">
    <location>
        <begin position="110"/>
        <end position="130"/>
    </location>
</feature>
<comment type="subcellular location">
    <subcellularLocation>
        <location evidence="1">Cell membrane</location>
        <topology evidence="1">Multi-pass membrane protein</topology>
    </subcellularLocation>
</comment>
<feature type="transmembrane region" description="Helical" evidence="6">
    <location>
        <begin position="218"/>
        <end position="238"/>
    </location>
</feature>
<gene>
    <name evidence="8" type="ORF">CEX98_07150</name>
</gene>
<dbReference type="Pfam" id="PF07690">
    <property type="entry name" value="MFS_1"/>
    <property type="match status" value="1"/>
</dbReference>
<evidence type="ECO:0000259" key="7">
    <source>
        <dbReference type="PROSITE" id="PS50850"/>
    </source>
</evidence>
<dbReference type="GO" id="GO:0005886">
    <property type="term" value="C:plasma membrane"/>
    <property type="evidence" value="ECO:0007669"/>
    <property type="project" value="UniProtKB-SubCell"/>
</dbReference>
<dbReference type="InterPro" id="IPR050189">
    <property type="entry name" value="MFS_Efflux_Transporters"/>
</dbReference>
<dbReference type="Gene3D" id="1.20.1250.20">
    <property type="entry name" value="MFS general substrate transporter like domains"/>
    <property type="match status" value="1"/>
</dbReference>
<evidence type="ECO:0000256" key="5">
    <source>
        <dbReference type="ARBA" id="ARBA00023136"/>
    </source>
</evidence>
<dbReference type="AlphaFoldDB" id="A0A2A5JSF7"/>
<comment type="caution">
    <text evidence="8">The sequence shown here is derived from an EMBL/GenBank/DDBJ whole genome shotgun (WGS) entry which is preliminary data.</text>
</comment>
<evidence type="ECO:0000256" key="2">
    <source>
        <dbReference type="ARBA" id="ARBA00022475"/>
    </source>
</evidence>
<keyword evidence="3 6" id="KW-0812">Transmembrane</keyword>
<dbReference type="PANTHER" id="PTHR43124">
    <property type="entry name" value="PURINE EFFLUX PUMP PBUE"/>
    <property type="match status" value="1"/>
</dbReference>
<dbReference type="PROSITE" id="PS50850">
    <property type="entry name" value="MFS"/>
    <property type="match status" value="1"/>
</dbReference>
<feature type="transmembrane region" description="Helical" evidence="6">
    <location>
        <begin position="374"/>
        <end position="395"/>
    </location>
</feature>
<feature type="transmembrane region" description="Helical" evidence="6">
    <location>
        <begin position="285"/>
        <end position="303"/>
    </location>
</feature>
<keyword evidence="4 6" id="KW-1133">Transmembrane helix</keyword>
<sequence>MFSTSMTTLVSPKVKFGLCFVIHFLIALDALIIVPFSAQMTLSAGANASNSGLLVSAYAIAAALVCLWVRGTNNLSLEKYKLFTLLLAITFLTLLTPTLESFYALLAVRALTGICGGALVVLNLNLVILLSDEDHKKKDTAILLSAFPLALAGGIPALLFITTNQGWQLGMLVLGCGLAVASVLFMLIISALTPHCQNASLLNQPESQTRQPFQLTKVLRYALLMTFTVVLSTFAISTQFPVMLITNLNISSASLGTCYLFGGVCSFIAIQLYARCKLSSQATAYLIYLLSTLMILAVLIGFKMSSNDFSAAFFTLFVVASSSRSMVLVTELISSLQAQSRSIFISLQNALQHFAIATGGSIASLLVVPHENQMLNFNALVVAAVILITITAIMWRNFQKGSVSRDLTTSR</sequence>
<evidence type="ECO:0000256" key="3">
    <source>
        <dbReference type="ARBA" id="ARBA00022692"/>
    </source>
</evidence>
<keyword evidence="5 6" id="KW-0472">Membrane</keyword>
<dbReference type="RefSeq" id="WP_099641420.1">
    <property type="nucleotide sequence ID" value="NZ_NKHF01000030.1"/>
</dbReference>
<evidence type="ECO:0000313" key="8">
    <source>
        <dbReference type="EMBL" id="PCK32402.1"/>
    </source>
</evidence>
<organism evidence="8 9">
    <name type="scientific">Pseudoalteromonas piscicida</name>
    <dbReference type="NCBI Taxonomy" id="43662"/>
    <lineage>
        <taxon>Bacteria</taxon>
        <taxon>Pseudomonadati</taxon>
        <taxon>Pseudomonadota</taxon>
        <taxon>Gammaproteobacteria</taxon>
        <taxon>Alteromonadales</taxon>
        <taxon>Pseudoalteromonadaceae</taxon>
        <taxon>Pseudoalteromonas</taxon>
    </lineage>
</organism>
<feature type="transmembrane region" description="Helical" evidence="6">
    <location>
        <begin position="350"/>
        <end position="368"/>
    </location>
</feature>
<dbReference type="InterPro" id="IPR011701">
    <property type="entry name" value="MFS"/>
</dbReference>
<dbReference type="PANTHER" id="PTHR43124:SF10">
    <property type="entry name" value="PURINE EFFLUX PUMP PBUE"/>
    <property type="match status" value="1"/>
</dbReference>
<protein>
    <submittedName>
        <fullName evidence="8">MFS transporter</fullName>
    </submittedName>
</protein>
<dbReference type="SUPFAM" id="SSF103473">
    <property type="entry name" value="MFS general substrate transporter"/>
    <property type="match status" value="1"/>
</dbReference>
<dbReference type="Proteomes" id="UP000228621">
    <property type="component" value="Unassembled WGS sequence"/>
</dbReference>
<evidence type="ECO:0000256" key="1">
    <source>
        <dbReference type="ARBA" id="ARBA00004651"/>
    </source>
</evidence>
<evidence type="ECO:0000256" key="6">
    <source>
        <dbReference type="SAM" id="Phobius"/>
    </source>
</evidence>
<dbReference type="InterPro" id="IPR020846">
    <property type="entry name" value="MFS_dom"/>
</dbReference>